<dbReference type="InterPro" id="IPR037257">
    <property type="entry name" value="T2SS_E_N_sf"/>
</dbReference>
<dbReference type="PROSITE" id="PS50109">
    <property type="entry name" value="HIS_KIN"/>
    <property type="match status" value="1"/>
</dbReference>
<dbReference type="SMART" id="SM00073">
    <property type="entry name" value="HPT"/>
    <property type="match status" value="1"/>
</dbReference>
<dbReference type="Gene3D" id="1.10.287.560">
    <property type="entry name" value="Histidine kinase CheA-like, homodimeric domain"/>
    <property type="match status" value="1"/>
</dbReference>
<dbReference type="PROSITE" id="PS50894">
    <property type="entry name" value="HPT"/>
    <property type="match status" value="1"/>
</dbReference>
<evidence type="ECO:0000256" key="12">
    <source>
        <dbReference type="PROSITE-ProRule" id="PRU00110"/>
    </source>
</evidence>
<dbReference type="InterPro" id="IPR036890">
    <property type="entry name" value="HATPase_C_sf"/>
</dbReference>
<comment type="catalytic activity">
    <reaction evidence="1">
        <text>ATP + protein L-histidine = ADP + protein N-phospho-L-histidine.</text>
        <dbReference type="EC" id="2.7.13.3"/>
    </reaction>
</comment>
<dbReference type="Pfam" id="PF02895">
    <property type="entry name" value="H-kinase_dim"/>
    <property type="match status" value="1"/>
</dbReference>
<dbReference type="InterPro" id="IPR036061">
    <property type="entry name" value="CheW-like_dom_sf"/>
</dbReference>
<dbReference type="InterPro" id="IPR036097">
    <property type="entry name" value="HisK_dim/P_sf"/>
</dbReference>
<dbReference type="Pfam" id="PF02518">
    <property type="entry name" value="HATPase_c"/>
    <property type="match status" value="1"/>
</dbReference>
<keyword evidence="10" id="KW-0902">Two-component regulatory system</keyword>
<dbReference type="SMART" id="SM00387">
    <property type="entry name" value="HATPase_c"/>
    <property type="match status" value="1"/>
</dbReference>
<dbReference type="EMBL" id="BMKG01000001">
    <property type="protein sequence ID" value="GGB86175.1"/>
    <property type="molecule type" value="Genomic_DNA"/>
</dbReference>
<feature type="modified residue" description="Phosphohistidine" evidence="12">
    <location>
        <position position="44"/>
    </location>
</feature>
<dbReference type="PRINTS" id="PR00344">
    <property type="entry name" value="BCTRLSENSOR"/>
</dbReference>
<evidence type="ECO:0000313" key="19">
    <source>
        <dbReference type="Proteomes" id="UP000622638"/>
    </source>
</evidence>
<comment type="caution">
    <text evidence="17">The sequence shown here is derived from an EMBL/GenBank/DDBJ whole genome shotgun (WGS) entry which is preliminary data.</text>
</comment>
<evidence type="ECO:0000259" key="13">
    <source>
        <dbReference type="PROSITE" id="PS50109"/>
    </source>
</evidence>
<evidence type="ECO:0000256" key="10">
    <source>
        <dbReference type="ARBA" id="ARBA00023012"/>
    </source>
</evidence>
<evidence type="ECO:0000256" key="3">
    <source>
        <dbReference type="ARBA" id="ARBA00021495"/>
    </source>
</evidence>
<sequence length="704" mass="75345">MNLDQLIHTFIAESRDLLEAMEHALLHVAEEGDEAVNAVFRAAHTIKGSAGMFGLDAVVDFTHVAESVLDKVRAGTVPVTDDLVALLLTCCDHIGALVDAVEAGTLAGDDALTAQGAPLCERLQAYLGAPAAAAPVAKNAPAAAAPATAEQWHISLRFGPDVLRNGMDPLSFLRYLGQMGQITDIALLDDALPAVEGFDAESCYLGFEIGFSTAADKAAIDEVFDFVRDDCQIRILAPRTKVSEYVQLIDDMPEQRSLLGEMLVRSGSITARELEQALAVQSAGGAQAAPLGEILVGQGLVRPPVVEAALSKQKQANEPRQENRSVRVDADKLDRLINLVGELIIAGAGANLIARRTQIPELLECTSTLSGLVEEVRDSALQLRMVKIGATFNRFQRVVHDVSREIGKDIRLDVSGEDAELDKTVVEKIGDPLTHLVRNAMDHGIEPADVRLARGKPAQGVVSLNAYHESGSIVIEVSDDGGGLKRDRILAKAIERGLVEPGRVLSDKEIFGLIFEPGFSTAEQVTNLSGRGVGMDVVKRNIVALRGSVEMASTEGEGTTVTVRLPLTLAIINGFQVGVGKSVFVIPMDMVEECVEFRDDPLHDYIDLRGQAMPFVRLRERFAVDGAPARRQSIVVVRYGSRKAGLVVDQLLGEFQTVIKPLGKVFSGVRFLSGSSILGNGDVALILDMAALLSVEDERSAAAA</sequence>
<dbReference type="InterPro" id="IPR004105">
    <property type="entry name" value="CheA-like_dim"/>
</dbReference>
<keyword evidence="9" id="KW-0067">ATP-binding</keyword>
<evidence type="ECO:0000256" key="9">
    <source>
        <dbReference type="ARBA" id="ARBA00022840"/>
    </source>
</evidence>
<dbReference type="OrthoDB" id="9146932at2"/>
<dbReference type="CDD" id="cd00088">
    <property type="entry name" value="HPT"/>
    <property type="match status" value="1"/>
</dbReference>
<dbReference type="PROSITE" id="PS50851">
    <property type="entry name" value="CHEW"/>
    <property type="match status" value="1"/>
</dbReference>
<dbReference type="Pfam" id="PF01584">
    <property type="entry name" value="CheW"/>
    <property type="match status" value="1"/>
</dbReference>
<evidence type="ECO:0000256" key="11">
    <source>
        <dbReference type="ARBA" id="ARBA00035100"/>
    </source>
</evidence>
<gene>
    <name evidence="16" type="primary">cheA-1</name>
    <name evidence="16" type="ORF">GCM10011572_05220</name>
    <name evidence="17" type="ORF">GM672_17915</name>
</gene>
<feature type="domain" description="HPt" evidence="15">
    <location>
        <begin position="1"/>
        <end position="101"/>
    </location>
</feature>
<accession>A0A6I3SZR7</accession>
<reference evidence="16" key="4">
    <citation type="submission" date="2024-05" db="EMBL/GenBank/DDBJ databases">
        <authorList>
            <person name="Sun Q."/>
            <person name="Zhou Y."/>
        </authorList>
    </citation>
    <scope>NUCLEOTIDE SEQUENCE</scope>
    <source>
        <strain evidence="16">CGMCC 1.15931</strain>
    </source>
</reference>
<feature type="domain" description="Histidine kinase" evidence="13">
    <location>
        <begin position="369"/>
        <end position="569"/>
    </location>
</feature>
<dbReference type="GO" id="GO:0000155">
    <property type="term" value="F:phosphorelay sensor kinase activity"/>
    <property type="evidence" value="ECO:0007669"/>
    <property type="project" value="InterPro"/>
</dbReference>
<keyword evidence="7" id="KW-0547">Nucleotide-binding</keyword>
<keyword evidence="5 12" id="KW-0597">Phosphoprotein</keyword>
<dbReference type="SMART" id="SM01231">
    <property type="entry name" value="H-kinase_dim"/>
    <property type="match status" value="1"/>
</dbReference>
<dbReference type="InterPro" id="IPR002545">
    <property type="entry name" value="CheW-lke_dom"/>
</dbReference>
<dbReference type="InterPro" id="IPR003594">
    <property type="entry name" value="HATPase_dom"/>
</dbReference>
<evidence type="ECO:0000313" key="16">
    <source>
        <dbReference type="EMBL" id="GGB86175.1"/>
    </source>
</evidence>
<dbReference type="FunFam" id="3.30.565.10:FF:000016">
    <property type="entry name" value="Chemotaxis protein CheA, putative"/>
    <property type="match status" value="1"/>
</dbReference>
<dbReference type="InterPro" id="IPR004358">
    <property type="entry name" value="Sig_transdc_His_kin-like_C"/>
</dbReference>
<keyword evidence="4" id="KW-0145">Chemotaxis</keyword>
<dbReference type="Gene3D" id="1.20.120.160">
    <property type="entry name" value="HPT domain"/>
    <property type="match status" value="1"/>
</dbReference>
<keyword evidence="19" id="KW-1185">Reference proteome</keyword>
<dbReference type="CDD" id="cd16916">
    <property type="entry name" value="HATPase_CheA-like"/>
    <property type="match status" value="1"/>
</dbReference>
<evidence type="ECO:0000256" key="4">
    <source>
        <dbReference type="ARBA" id="ARBA00022500"/>
    </source>
</evidence>
<evidence type="ECO:0000259" key="15">
    <source>
        <dbReference type="PROSITE" id="PS50894"/>
    </source>
</evidence>
<dbReference type="InterPro" id="IPR036641">
    <property type="entry name" value="HPT_dom_sf"/>
</dbReference>
<dbReference type="GO" id="GO:0005737">
    <property type="term" value="C:cytoplasm"/>
    <property type="evidence" value="ECO:0007669"/>
    <property type="project" value="InterPro"/>
</dbReference>
<dbReference type="GO" id="GO:0005524">
    <property type="term" value="F:ATP binding"/>
    <property type="evidence" value="ECO:0007669"/>
    <property type="project" value="UniProtKB-KW"/>
</dbReference>
<dbReference type="GO" id="GO:0006935">
    <property type="term" value="P:chemotaxis"/>
    <property type="evidence" value="ECO:0007669"/>
    <property type="project" value="UniProtKB-KW"/>
</dbReference>
<dbReference type="SMART" id="SM00260">
    <property type="entry name" value="CheW"/>
    <property type="match status" value="1"/>
</dbReference>
<evidence type="ECO:0000256" key="8">
    <source>
        <dbReference type="ARBA" id="ARBA00022777"/>
    </source>
</evidence>
<dbReference type="RefSeq" id="WP_155471899.1">
    <property type="nucleotide sequence ID" value="NZ_BMKG01000001.1"/>
</dbReference>
<evidence type="ECO:0000256" key="5">
    <source>
        <dbReference type="ARBA" id="ARBA00022553"/>
    </source>
</evidence>
<dbReference type="Pfam" id="PF01627">
    <property type="entry name" value="Hpt"/>
    <property type="match status" value="1"/>
</dbReference>
<keyword evidence="8" id="KW-0418">Kinase</keyword>
<dbReference type="AlphaFoldDB" id="A0A6I3SZR7"/>
<evidence type="ECO:0000256" key="6">
    <source>
        <dbReference type="ARBA" id="ARBA00022679"/>
    </source>
</evidence>
<dbReference type="Gene3D" id="3.30.565.10">
    <property type="entry name" value="Histidine kinase-like ATPase, C-terminal domain"/>
    <property type="match status" value="1"/>
</dbReference>
<evidence type="ECO:0000256" key="2">
    <source>
        <dbReference type="ARBA" id="ARBA00012438"/>
    </source>
</evidence>
<organism evidence="17 18">
    <name type="scientific">Pseudoduganella buxea</name>
    <dbReference type="NCBI Taxonomy" id="1949069"/>
    <lineage>
        <taxon>Bacteria</taxon>
        <taxon>Pseudomonadati</taxon>
        <taxon>Pseudomonadota</taxon>
        <taxon>Betaproteobacteria</taxon>
        <taxon>Burkholderiales</taxon>
        <taxon>Oxalobacteraceae</taxon>
        <taxon>Telluria group</taxon>
        <taxon>Pseudoduganella</taxon>
    </lineage>
</organism>
<feature type="domain" description="CheW-like" evidence="14">
    <location>
        <begin position="561"/>
        <end position="698"/>
    </location>
</feature>
<evidence type="ECO:0000256" key="7">
    <source>
        <dbReference type="ARBA" id="ARBA00022741"/>
    </source>
</evidence>
<dbReference type="PANTHER" id="PTHR43395:SF10">
    <property type="entry name" value="CHEMOTAXIS PROTEIN CHEA"/>
    <property type="match status" value="1"/>
</dbReference>
<dbReference type="EMBL" id="WNKZ01000056">
    <property type="protein sequence ID" value="MTV54609.1"/>
    <property type="molecule type" value="Genomic_DNA"/>
</dbReference>
<reference evidence="17 18" key="3">
    <citation type="submission" date="2019-11" db="EMBL/GenBank/DDBJ databases">
        <title>Type strains purchased from KCTC, JCM and DSMZ.</title>
        <authorList>
            <person name="Lu H."/>
        </authorList>
    </citation>
    <scope>NUCLEOTIDE SEQUENCE [LARGE SCALE GENOMIC DNA]</scope>
    <source>
        <strain evidence="17 18">KCTC 52429</strain>
    </source>
</reference>
<comment type="function">
    <text evidence="11">Involved in the transmission of sensory signals from the chemoreceptors to the flagellar motors. CheA is autophosphorylated; it can transfer its phosphate group to either CheB or CheY.</text>
</comment>
<dbReference type="InterPro" id="IPR005467">
    <property type="entry name" value="His_kinase_dom"/>
</dbReference>
<dbReference type="SUPFAM" id="SSF55874">
    <property type="entry name" value="ATPase domain of HSP90 chaperone/DNA topoisomerase II/histidine kinase"/>
    <property type="match status" value="1"/>
</dbReference>
<keyword evidence="6" id="KW-0808">Transferase</keyword>
<dbReference type="Proteomes" id="UP000430634">
    <property type="component" value="Unassembled WGS sequence"/>
</dbReference>
<protein>
    <recommendedName>
        <fullName evidence="3">Chemotaxis protein CheA</fullName>
        <ecNumber evidence="2">2.7.13.3</ecNumber>
    </recommendedName>
</protein>
<evidence type="ECO:0000259" key="14">
    <source>
        <dbReference type="PROSITE" id="PS50851"/>
    </source>
</evidence>
<evidence type="ECO:0000256" key="1">
    <source>
        <dbReference type="ARBA" id="ARBA00000085"/>
    </source>
</evidence>
<dbReference type="EC" id="2.7.13.3" evidence="2"/>
<reference evidence="19" key="2">
    <citation type="journal article" date="2019" name="Int. J. Syst. Evol. Microbiol.">
        <title>The Global Catalogue of Microorganisms (GCM) 10K type strain sequencing project: providing services to taxonomists for standard genome sequencing and annotation.</title>
        <authorList>
            <consortium name="The Broad Institute Genomics Platform"/>
            <consortium name="The Broad Institute Genome Sequencing Center for Infectious Disease"/>
            <person name="Wu L."/>
            <person name="Ma J."/>
        </authorList>
    </citation>
    <scope>NUCLEOTIDE SEQUENCE [LARGE SCALE GENOMIC DNA]</scope>
    <source>
        <strain evidence="19">CGMCC 1.15931</strain>
    </source>
</reference>
<reference evidence="16" key="1">
    <citation type="journal article" date="2014" name="Int. J. Syst. Evol. Microbiol.">
        <title>Complete genome of a new Firmicutes species belonging to the dominant human colonic microbiota ('Ruminococcus bicirculans') reveals two chromosomes and a selective capacity to utilize plant glucans.</title>
        <authorList>
            <consortium name="NISC Comparative Sequencing Program"/>
            <person name="Wegmann U."/>
            <person name="Louis P."/>
            <person name="Goesmann A."/>
            <person name="Henrissat B."/>
            <person name="Duncan S.H."/>
            <person name="Flint H.J."/>
        </authorList>
    </citation>
    <scope>NUCLEOTIDE SEQUENCE</scope>
    <source>
        <strain evidence="16">CGMCC 1.15931</strain>
    </source>
</reference>
<evidence type="ECO:0000313" key="18">
    <source>
        <dbReference type="Proteomes" id="UP000430634"/>
    </source>
</evidence>
<dbReference type="InterPro" id="IPR051315">
    <property type="entry name" value="Bact_Chemotaxis_CheA"/>
</dbReference>
<dbReference type="InterPro" id="IPR008207">
    <property type="entry name" value="Sig_transdc_His_kin_Hpt_dom"/>
</dbReference>
<dbReference type="SUPFAM" id="SSF160246">
    <property type="entry name" value="EspE N-terminal domain-like"/>
    <property type="match status" value="1"/>
</dbReference>
<dbReference type="SUPFAM" id="SSF50341">
    <property type="entry name" value="CheW-like"/>
    <property type="match status" value="1"/>
</dbReference>
<evidence type="ECO:0000313" key="17">
    <source>
        <dbReference type="EMBL" id="MTV54609.1"/>
    </source>
</evidence>
<dbReference type="SUPFAM" id="SSF47226">
    <property type="entry name" value="Histidine-containing phosphotransfer domain, HPT domain"/>
    <property type="match status" value="1"/>
</dbReference>
<dbReference type="InterPro" id="IPR037006">
    <property type="entry name" value="CheA-like_homodim_sf"/>
</dbReference>
<dbReference type="Gene3D" id="2.30.30.40">
    <property type="entry name" value="SH3 Domains"/>
    <property type="match status" value="1"/>
</dbReference>
<name>A0A6I3SZR7_9BURK</name>
<dbReference type="SUPFAM" id="SSF47384">
    <property type="entry name" value="Homodimeric domain of signal transducing histidine kinase"/>
    <property type="match status" value="1"/>
</dbReference>
<proteinExistence type="predicted"/>
<dbReference type="Proteomes" id="UP000622638">
    <property type="component" value="Unassembled WGS sequence"/>
</dbReference>
<dbReference type="PANTHER" id="PTHR43395">
    <property type="entry name" value="SENSOR HISTIDINE KINASE CHEA"/>
    <property type="match status" value="1"/>
</dbReference>